<feature type="coiled-coil region" evidence="1">
    <location>
        <begin position="68"/>
        <end position="141"/>
    </location>
</feature>
<dbReference type="EMBL" id="CCKQ01010180">
    <property type="protein sequence ID" value="CDW81686.1"/>
    <property type="molecule type" value="Genomic_DNA"/>
</dbReference>
<keyword evidence="3" id="KW-1185">Reference proteome</keyword>
<protein>
    <submittedName>
        <fullName evidence="2">Uncharacterized protein</fullName>
    </submittedName>
</protein>
<reference evidence="2 3" key="1">
    <citation type="submission" date="2014-06" db="EMBL/GenBank/DDBJ databases">
        <authorList>
            <person name="Swart Estienne"/>
        </authorList>
    </citation>
    <scope>NUCLEOTIDE SEQUENCE [LARGE SCALE GENOMIC DNA]</scope>
    <source>
        <strain evidence="2 3">130c</strain>
    </source>
</reference>
<proteinExistence type="predicted"/>
<accession>A0A078AIB7</accession>
<dbReference type="AlphaFoldDB" id="A0A078AIB7"/>
<gene>
    <name evidence="2" type="primary">Contig10788.g11538</name>
    <name evidence="2" type="ORF">STYLEM_10709</name>
</gene>
<dbReference type="Proteomes" id="UP000039865">
    <property type="component" value="Unassembled WGS sequence"/>
</dbReference>
<evidence type="ECO:0000313" key="3">
    <source>
        <dbReference type="Proteomes" id="UP000039865"/>
    </source>
</evidence>
<dbReference type="InParanoid" id="A0A078AIB7"/>
<evidence type="ECO:0000313" key="2">
    <source>
        <dbReference type="EMBL" id="CDW81686.1"/>
    </source>
</evidence>
<keyword evidence="1" id="KW-0175">Coiled coil</keyword>
<name>A0A078AIB7_STYLE</name>
<sequence>MSYAHLPYLYNNVYYPYYYHPLDYAYYQPYSVVEPMIDQYSSYYSPHYQYELYNYTKDRYDDYVRNKSLKELDEIKQMRDKIDNLAKQAKEKDLIIDVESRRLQKEKELVLMRLNDAKRKEEIALLEKERLEDAKRNLNLRYASIPRRNDLYPHPYFREFYGGPVHAVPPVINNTICRNGCLDAHGCSCNHGHYGHGHGCHHDHGSHTQTPMRCRSCYKEKTTYILPPIRNSLGGSFSVTKLAPNN</sequence>
<organism evidence="2 3">
    <name type="scientific">Stylonychia lemnae</name>
    <name type="common">Ciliate</name>
    <dbReference type="NCBI Taxonomy" id="5949"/>
    <lineage>
        <taxon>Eukaryota</taxon>
        <taxon>Sar</taxon>
        <taxon>Alveolata</taxon>
        <taxon>Ciliophora</taxon>
        <taxon>Intramacronucleata</taxon>
        <taxon>Spirotrichea</taxon>
        <taxon>Stichotrichia</taxon>
        <taxon>Sporadotrichida</taxon>
        <taxon>Oxytrichidae</taxon>
        <taxon>Stylonychinae</taxon>
        <taxon>Stylonychia</taxon>
    </lineage>
</organism>
<evidence type="ECO:0000256" key="1">
    <source>
        <dbReference type="SAM" id="Coils"/>
    </source>
</evidence>